<accession>A0A922D8H2</accession>
<feature type="region of interest" description="Disordered" evidence="6">
    <location>
        <begin position="177"/>
        <end position="205"/>
    </location>
</feature>
<evidence type="ECO:0000256" key="4">
    <source>
        <dbReference type="ARBA" id="ARBA00022622"/>
    </source>
</evidence>
<evidence type="ECO:0000256" key="3">
    <source>
        <dbReference type="ARBA" id="ARBA00022475"/>
    </source>
</evidence>
<dbReference type="Proteomes" id="UP000811246">
    <property type="component" value="Chromosome 15"/>
</dbReference>
<dbReference type="EMBL" id="CM031839">
    <property type="protein sequence ID" value="KAG6675673.1"/>
    <property type="molecule type" value="Genomic_DNA"/>
</dbReference>
<feature type="compositionally biased region" description="Polar residues" evidence="6">
    <location>
        <begin position="191"/>
        <end position="205"/>
    </location>
</feature>
<dbReference type="SMART" id="SM00499">
    <property type="entry name" value="AAI"/>
    <property type="match status" value="1"/>
</dbReference>
<evidence type="ECO:0000256" key="1">
    <source>
        <dbReference type="ARBA" id="ARBA00004609"/>
    </source>
</evidence>
<reference evidence="8" key="1">
    <citation type="submission" date="2021-01" db="EMBL/GenBank/DDBJ databases">
        <authorList>
            <person name="Lovell J.T."/>
            <person name="Bentley N."/>
            <person name="Bhattarai G."/>
            <person name="Jenkins J.W."/>
            <person name="Sreedasyam A."/>
            <person name="Alarcon Y."/>
            <person name="Bock C."/>
            <person name="Boston L."/>
            <person name="Carlson J."/>
            <person name="Cervantes K."/>
            <person name="Clermont K."/>
            <person name="Krom N."/>
            <person name="Kubenka K."/>
            <person name="Mamidi S."/>
            <person name="Mattison C."/>
            <person name="Monteros M."/>
            <person name="Pisani C."/>
            <person name="Plott C."/>
            <person name="Rajasekar S."/>
            <person name="Rhein H.S."/>
            <person name="Rohla C."/>
            <person name="Song M."/>
            <person name="Hilaire R.S."/>
            <person name="Shu S."/>
            <person name="Wells L."/>
            <person name="Wang X."/>
            <person name="Webber J."/>
            <person name="Heerema R.J."/>
            <person name="Klein P."/>
            <person name="Conner P."/>
            <person name="Grauke L."/>
            <person name="Grimwood J."/>
            <person name="Schmutz J."/>
            <person name="Randall J.J."/>
        </authorList>
    </citation>
    <scope>NUCLEOTIDE SEQUENCE</scope>
    <source>
        <tissue evidence="8">Leaf</tissue>
    </source>
</reference>
<dbReference type="AlphaFoldDB" id="A0A922D8H2"/>
<evidence type="ECO:0000256" key="2">
    <source>
        <dbReference type="ARBA" id="ARBA00009748"/>
    </source>
</evidence>
<keyword evidence="3" id="KW-1003">Cell membrane</keyword>
<dbReference type="InterPro" id="IPR016140">
    <property type="entry name" value="Bifunc_inhib/LTP/seed_store"/>
</dbReference>
<proteinExistence type="inferred from homology"/>
<keyword evidence="4" id="KW-0325">Glycoprotein</keyword>
<comment type="subcellular location">
    <subcellularLocation>
        <location evidence="1">Cell membrane</location>
        <topology evidence="1">Lipid-anchor</topology>
        <topology evidence="1">GPI-anchor</topology>
    </subcellularLocation>
</comment>
<evidence type="ECO:0000259" key="7">
    <source>
        <dbReference type="SMART" id="SM00499"/>
    </source>
</evidence>
<evidence type="ECO:0000313" key="9">
    <source>
        <dbReference type="Proteomes" id="UP000811246"/>
    </source>
</evidence>
<organism evidence="8 9">
    <name type="scientific">Carya illinoinensis</name>
    <name type="common">Pecan</name>
    <dbReference type="NCBI Taxonomy" id="32201"/>
    <lineage>
        <taxon>Eukaryota</taxon>
        <taxon>Viridiplantae</taxon>
        <taxon>Streptophyta</taxon>
        <taxon>Embryophyta</taxon>
        <taxon>Tracheophyta</taxon>
        <taxon>Spermatophyta</taxon>
        <taxon>Magnoliopsida</taxon>
        <taxon>eudicotyledons</taxon>
        <taxon>Gunneridae</taxon>
        <taxon>Pentapetalae</taxon>
        <taxon>rosids</taxon>
        <taxon>fabids</taxon>
        <taxon>Fagales</taxon>
        <taxon>Juglandaceae</taxon>
        <taxon>Carya</taxon>
    </lineage>
</organism>
<keyword evidence="5" id="KW-0449">Lipoprotein</keyword>
<feature type="domain" description="Bifunctional inhibitor/plant lipid transfer protein/seed storage helical" evidence="7">
    <location>
        <begin position="97"/>
        <end position="173"/>
    </location>
</feature>
<dbReference type="InterPro" id="IPR043325">
    <property type="entry name" value="LTSS"/>
</dbReference>
<dbReference type="PANTHER" id="PTHR33044">
    <property type="entry name" value="BIFUNCTIONAL INHIBITOR/LIPID-TRANSFER PROTEIN/SEED STORAGE 2S ALBUMIN SUPERFAMILY PROTEIN-RELATED"/>
    <property type="match status" value="1"/>
</dbReference>
<comment type="caution">
    <text evidence="8">The sequence shown here is derived from an EMBL/GenBank/DDBJ whole genome shotgun (WGS) entry which is preliminary data.</text>
</comment>
<gene>
    <name evidence="8" type="ORF">I3842_15G114900</name>
</gene>
<keyword evidence="4" id="KW-0472">Membrane</keyword>
<dbReference type="CDD" id="cd00010">
    <property type="entry name" value="AAI_LTSS"/>
    <property type="match status" value="1"/>
</dbReference>
<protein>
    <recommendedName>
        <fullName evidence="7">Bifunctional inhibitor/plant lipid transfer protein/seed storage helical domain-containing protein</fullName>
    </recommendedName>
</protein>
<dbReference type="Pfam" id="PF14368">
    <property type="entry name" value="LTP_2"/>
    <property type="match status" value="1"/>
</dbReference>
<evidence type="ECO:0000256" key="6">
    <source>
        <dbReference type="SAM" id="MobiDB-lite"/>
    </source>
</evidence>
<dbReference type="GO" id="GO:0098552">
    <property type="term" value="C:side of membrane"/>
    <property type="evidence" value="ECO:0007669"/>
    <property type="project" value="UniProtKB-KW"/>
</dbReference>
<evidence type="ECO:0000313" key="8">
    <source>
        <dbReference type="EMBL" id="KAG6675673.1"/>
    </source>
</evidence>
<name>A0A922D8H2_CARIL</name>
<comment type="similarity">
    <text evidence="2">Belongs to the plant LTP family.</text>
</comment>
<sequence>MRGKIRKRERERERERARSACRITHTMHVAIHTQTMHFYLYRHFWALMHRRQEETMASPQSHPLIVIPNLIPLLFITLLRTILSQDPSSSSPTIAECASHLLPLAPCAPFVQGTAQSPAQMCCNNLEQLYSQEPHCLCLLINDTTSISSFPINTTLALQLPNLCKLQADISACSGKNVPPSSPGSQVSPGTNTNSTHGTNPNSTVVASPMVQVQPRPNIMGLGFGSSLSTKLKAKGDFTLVVTVAAFLLARLL</sequence>
<keyword evidence="4" id="KW-0336">GPI-anchor</keyword>
<dbReference type="GO" id="GO:0005886">
    <property type="term" value="C:plasma membrane"/>
    <property type="evidence" value="ECO:0007669"/>
    <property type="project" value="UniProtKB-SubCell"/>
</dbReference>
<evidence type="ECO:0000256" key="5">
    <source>
        <dbReference type="ARBA" id="ARBA00023288"/>
    </source>
</evidence>